<proteinExistence type="predicted"/>
<reference evidence="1" key="2">
    <citation type="journal article" date="2015" name="Fish Shellfish Immunol.">
        <title>Early steps in the European eel (Anguilla anguilla)-Vibrio vulnificus interaction in the gills: Role of the RtxA13 toxin.</title>
        <authorList>
            <person name="Callol A."/>
            <person name="Pajuelo D."/>
            <person name="Ebbesson L."/>
            <person name="Teles M."/>
            <person name="MacKenzie S."/>
            <person name="Amaro C."/>
        </authorList>
    </citation>
    <scope>NUCLEOTIDE SEQUENCE</scope>
</reference>
<organism evidence="1">
    <name type="scientific">Anguilla anguilla</name>
    <name type="common">European freshwater eel</name>
    <name type="synonym">Muraena anguilla</name>
    <dbReference type="NCBI Taxonomy" id="7936"/>
    <lineage>
        <taxon>Eukaryota</taxon>
        <taxon>Metazoa</taxon>
        <taxon>Chordata</taxon>
        <taxon>Craniata</taxon>
        <taxon>Vertebrata</taxon>
        <taxon>Euteleostomi</taxon>
        <taxon>Actinopterygii</taxon>
        <taxon>Neopterygii</taxon>
        <taxon>Teleostei</taxon>
        <taxon>Anguilliformes</taxon>
        <taxon>Anguillidae</taxon>
        <taxon>Anguilla</taxon>
    </lineage>
</organism>
<name>A0A0E9V1N8_ANGAN</name>
<reference evidence="1" key="1">
    <citation type="submission" date="2014-11" db="EMBL/GenBank/DDBJ databases">
        <authorList>
            <person name="Amaro Gonzalez C."/>
        </authorList>
    </citation>
    <scope>NUCLEOTIDE SEQUENCE</scope>
</reference>
<protein>
    <submittedName>
        <fullName evidence="1">Uncharacterized protein</fullName>
    </submittedName>
</protein>
<evidence type="ECO:0000313" key="1">
    <source>
        <dbReference type="EMBL" id="JAH71173.1"/>
    </source>
</evidence>
<accession>A0A0E9V1N8</accession>
<dbReference type="AlphaFoldDB" id="A0A0E9V1N8"/>
<sequence>MTANSRNPSSRFNTQHILIHCDTFCAGNSLNSTSSLDLIEKYQFKC</sequence>
<dbReference type="EMBL" id="GBXM01037404">
    <property type="protein sequence ID" value="JAH71173.1"/>
    <property type="molecule type" value="Transcribed_RNA"/>
</dbReference>